<dbReference type="Pfam" id="PF13307">
    <property type="entry name" value="Helicase_C_2"/>
    <property type="match status" value="1"/>
</dbReference>
<dbReference type="Proteomes" id="UP000717515">
    <property type="component" value="Unassembled WGS sequence"/>
</dbReference>
<evidence type="ECO:0000256" key="1">
    <source>
        <dbReference type="ARBA" id="ARBA00022723"/>
    </source>
</evidence>
<dbReference type="GO" id="GO:0051536">
    <property type="term" value="F:iron-sulfur cluster binding"/>
    <property type="evidence" value="ECO:0007669"/>
    <property type="project" value="UniProtKB-KW"/>
</dbReference>
<organism evidence="13 14">
    <name type="scientific">Mortierella alpina</name>
    <name type="common">Oleaginous fungus</name>
    <name type="synonym">Mortierella renispora</name>
    <dbReference type="NCBI Taxonomy" id="64518"/>
    <lineage>
        <taxon>Eukaryota</taxon>
        <taxon>Fungi</taxon>
        <taxon>Fungi incertae sedis</taxon>
        <taxon>Mucoromycota</taxon>
        <taxon>Mortierellomycotina</taxon>
        <taxon>Mortierellomycetes</taxon>
        <taxon>Mortierellales</taxon>
        <taxon>Mortierellaceae</taxon>
        <taxon>Mortierella</taxon>
    </lineage>
</organism>
<comment type="catalytic activity">
    <reaction evidence="10">
        <text>ATP + H2O = ADP + phosphate + H(+)</text>
        <dbReference type="Rhea" id="RHEA:13065"/>
        <dbReference type="ChEBI" id="CHEBI:15377"/>
        <dbReference type="ChEBI" id="CHEBI:15378"/>
        <dbReference type="ChEBI" id="CHEBI:30616"/>
        <dbReference type="ChEBI" id="CHEBI:43474"/>
        <dbReference type="ChEBI" id="CHEBI:456216"/>
        <dbReference type="EC" id="5.6.2.3"/>
    </reaction>
</comment>
<sequence length="1576" mass="172834">MAKRKRTLLQESSKAKAASPGGSISSAARGKQSHLAIHVVEDNSDSDSDTINSASSRKNSPKPGQFVQSRKKRQKTPTANSSASKTAAAPTVFATRGVSIRFPFVPYQSQQDMMSKIVEALQKKENALLESPTGSGKSLALLCGALAWLETEKENRRKEWKVKTEALEKELAKQGVVESPYFSNDSNVGASTPAPALTTAAAGKEKSGCGPCQGSCSTDAQDTVKTELPQPALTSPLEAKAVATAPGRQDESSEDDEDFEPQMKAEKRAHREAVQINYECETPGSDKTKVNQDEEGARQDYNSQTLPKIYFGTRTHKQITQLVKELKSNTGYRPGADPAAFKMVVLGSRNHYCINPALKKSINKNDGCQDLLDDPFKGCLWRHNVRDLETTGLGRIWDMEDMIAYGKSKRACPYFTSRSIAQRAELIFCPYSYLIDPQIRKAMDIDLDNAIVILDEAHNIEDAARDAGGLDLLDKDLWTAKAEFEDMVKSNLFAHSCRMLYSLASMFLTILEDQSTFKIQEYEQSTEIWTSQELLASLEEFGVTRRTIRDYDNACQEISRELKEQKEKERLNKLRGLTDRDEKDDMHEMNEESTDKRKPKKKRLVVSPAVLRAMEEIVIILKRLLGTEYDCRDDYRIAIVESLDRTNAANRNTTVLDGDSSEGEGGNAGTQRTNARSGASRYANSQSRAMERNGAYPKKREFKFWCLNPGVIFQPLSMKTRSVILTSGTLSPMDSFASELQASFPIRLEAGHVVDQSQVWTGVLPYGPTKVKIDGTYRSVNSFAFQDELGTVVERIIKATPHGVLCFVSSYMMLEKLMSRWKDTGEYAKLCRIKKIFQEPKMATAKAFDQTLRQFYDHISSEVSKGSDGGALLFAVFRGKCSEGIDFTDSNCRAVLAVGIPFPHLKDLKIQLKKEYNDQQCLRQRQLRHLQLHGPQGAGAQTPLAHVNLQGLDHTAGTSATSASDAVAINQQMQITRTLLSGNRWYEIQAFRAYNQAIGRCIRHRKDWGAMVLLDSRFTMPNNKQNLSKWVRPLVKTFVDFEQGIKSITDWIAPLQKGIITPTEPSVIAPPAIMLEEEKVVVIPELVPETSVPSSEVALLQALAAQAAATAAAAATLQSTVKEESPPPPLVPVETPPLLPTEAPRMLSQTSIASLLDVGGPALEIQQRRSEQDWDIPSDDSMAAELDGEIDEPSLRRQPPLLLSVLDNFENGVDSFSFLDASSQEVTSMFESLTDAEEQPISMDVQCNKSSASQGTATPAHTTPVSVSTASPDQPLALISSSVFLPADPNIRRLSYGRPPSDDSGPLTETVGPMEPAEPPEPAVLVSSSPATPASNQAGSAASPNRPLAPIFSHSFSPAQSNAQRLSFGRLPSSDNNPLAGNVDRARTAAAPSAYNIICKTCTKHLFSCSDKPKIKAIRKCMANDLYLHFQQRRQAQQAAHPRLAAASPSRTFTRTLSESSLNGDAGTQSRNILTVSPSFVLELTPEIQGDQEELECVWQPQDGLCYRRIICPRCSLAAAPAATGSATTSSVDGSPRLISGWRGVMVVGASYGQGSAAESTETGTIWLIQGEFQVV</sequence>
<feature type="region of interest" description="Disordered" evidence="11">
    <location>
        <begin position="652"/>
        <end position="692"/>
    </location>
</feature>
<keyword evidence="7" id="KW-0411">Iron-sulfur</keyword>
<dbReference type="InterPro" id="IPR006555">
    <property type="entry name" value="ATP-dep_Helicase_C"/>
</dbReference>
<dbReference type="SMART" id="SM00488">
    <property type="entry name" value="DEXDc2"/>
    <property type="match status" value="1"/>
</dbReference>
<dbReference type="InterPro" id="IPR045028">
    <property type="entry name" value="DinG/Rad3-like"/>
</dbReference>
<dbReference type="GO" id="GO:0046872">
    <property type="term" value="F:metal ion binding"/>
    <property type="evidence" value="ECO:0007669"/>
    <property type="project" value="UniProtKB-KW"/>
</dbReference>
<feature type="compositionally biased region" description="Low complexity" evidence="11">
    <location>
        <begin position="15"/>
        <end position="28"/>
    </location>
</feature>
<dbReference type="InterPro" id="IPR014013">
    <property type="entry name" value="Helic_SF1/SF2_ATP-bd_DinG/Rad3"/>
</dbReference>
<gene>
    <name evidence="13" type="ORF">KVV02_005917</name>
</gene>
<dbReference type="GO" id="GO:1990918">
    <property type="term" value="P:double-strand break repair involved in meiotic recombination"/>
    <property type="evidence" value="ECO:0007669"/>
    <property type="project" value="TreeGrafter"/>
</dbReference>
<keyword evidence="5" id="KW-0067">ATP-binding</keyword>
<evidence type="ECO:0000256" key="4">
    <source>
        <dbReference type="ARBA" id="ARBA00022806"/>
    </source>
</evidence>
<dbReference type="PANTHER" id="PTHR11472">
    <property type="entry name" value="DNA REPAIR DEAD HELICASE RAD3/XP-D SUBFAMILY MEMBER"/>
    <property type="match status" value="1"/>
</dbReference>
<dbReference type="PANTHER" id="PTHR11472:SF47">
    <property type="entry name" value="FANCONI ANEMIA GROUP J PROTEIN"/>
    <property type="match status" value="1"/>
</dbReference>
<dbReference type="GO" id="GO:0005634">
    <property type="term" value="C:nucleus"/>
    <property type="evidence" value="ECO:0007669"/>
    <property type="project" value="TreeGrafter"/>
</dbReference>
<dbReference type="Pfam" id="PF06733">
    <property type="entry name" value="DEAD_2"/>
    <property type="match status" value="1"/>
</dbReference>
<feature type="region of interest" description="Disordered" evidence="11">
    <location>
        <begin position="1248"/>
        <end position="1270"/>
    </location>
</feature>
<evidence type="ECO:0000256" key="6">
    <source>
        <dbReference type="ARBA" id="ARBA00023004"/>
    </source>
</evidence>
<reference evidence="13" key="1">
    <citation type="submission" date="2021-07" db="EMBL/GenBank/DDBJ databases">
        <title>Draft genome of Mortierella alpina, strain LL118, isolated from an aspen leaf litter sample.</title>
        <authorList>
            <person name="Yang S."/>
            <person name="Vinatzer B.A."/>
        </authorList>
    </citation>
    <scope>NUCLEOTIDE SEQUENCE</scope>
    <source>
        <strain evidence="13">LL118</strain>
    </source>
</reference>
<dbReference type="SUPFAM" id="SSF52540">
    <property type="entry name" value="P-loop containing nucleoside triphosphate hydrolases"/>
    <property type="match status" value="2"/>
</dbReference>
<dbReference type="EC" id="5.6.2.3" evidence="9"/>
<keyword evidence="6" id="KW-0408">Iron</keyword>
<keyword evidence="1" id="KW-0479">Metal-binding</keyword>
<feature type="compositionally biased region" description="Low complexity" evidence="11">
    <location>
        <begin position="76"/>
        <end position="88"/>
    </location>
</feature>
<evidence type="ECO:0000313" key="14">
    <source>
        <dbReference type="Proteomes" id="UP000717515"/>
    </source>
</evidence>
<dbReference type="InterPro" id="IPR006554">
    <property type="entry name" value="Helicase-like_DEXD_c2"/>
</dbReference>
<feature type="compositionally biased region" description="Polar residues" evidence="11">
    <location>
        <begin position="669"/>
        <end position="688"/>
    </location>
</feature>
<feature type="region of interest" description="Disordered" evidence="11">
    <location>
        <begin position="569"/>
        <end position="603"/>
    </location>
</feature>
<feature type="region of interest" description="Disordered" evidence="11">
    <location>
        <begin position="228"/>
        <end position="271"/>
    </location>
</feature>
<keyword evidence="3" id="KW-0378">Hydrolase</keyword>
<evidence type="ECO:0000259" key="12">
    <source>
        <dbReference type="PROSITE" id="PS51193"/>
    </source>
</evidence>
<dbReference type="GO" id="GO:0043139">
    <property type="term" value="F:5'-3' DNA helicase activity"/>
    <property type="evidence" value="ECO:0007669"/>
    <property type="project" value="UniProtKB-EC"/>
</dbReference>
<feature type="compositionally biased region" description="Polar residues" evidence="11">
    <location>
        <begin position="1326"/>
        <end position="1343"/>
    </location>
</feature>
<evidence type="ECO:0000256" key="10">
    <source>
        <dbReference type="ARBA" id="ARBA00048954"/>
    </source>
</evidence>
<dbReference type="CDD" id="cd18788">
    <property type="entry name" value="SF2_C_XPD"/>
    <property type="match status" value="1"/>
</dbReference>
<keyword evidence="2" id="KW-0547">Nucleotide-binding</keyword>
<feature type="compositionally biased region" description="Basic and acidic residues" evidence="11">
    <location>
        <begin position="569"/>
        <end position="596"/>
    </location>
</feature>
<dbReference type="SMART" id="SM00491">
    <property type="entry name" value="HELICc2"/>
    <property type="match status" value="1"/>
</dbReference>
<comment type="caution">
    <text evidence="13">The sequence shown here is derived from an EMBL/GenBank/DDBJ whole genome shotgun (WGS) entry which is preliminary data.</text>
</comment>
<dbReference type="InterPro" id="IPR010614">
    <property type="entry name" value="RAD3-like_helicase_DEAD"/>
</dbReference>
<dbReference type="GO" id="GO:0016818">
    <property type="term" value="F:hydrolase activity, acting on acid anhydrides, in phosphorus-containing anhydrides"/>
    <property type="evidence" value="ECO:0007669"/>
    <property type="project" value="InterPro"/>
</dbReference>
<evidence type="ECO:0000256" key="7">
    <source>
        <dbReference type="ARBA" id="ARBA00023014"/>
    </source>
</evidence>
<accession>A0A9P8A138</accession>
<evidence type="ECO:0000256" key="11">
    <source>
        <dbReference type="SAM" id="MobiDB-lite"/>
    </source>
</evidence>
<dbReference type="PROSITE" id="PS51193">
    <property type="entry name" value="HELICASE_ATP_BIND_2"/>
    <property type="match status" value="1"/>
</dbReference>
<feature type="domain" description="Helicase ATP-binding" evidence="12">
    <location>
        <begin position="96"/>
        <end position="504"/>
    </location>
</feature>
<evidence type="ECO:0000256" key="3">
    <source>
        <dbReference type="ARBA" id="ARBA00022801"/>
    </source>
</evidence>
<evidence type="ECO:0000256" key="9">
    <source>
        <dbReference type="ARBA" id="ARBA00044969"/>
    </source>
</evidence>
<keyword evidence="8" id="KW-0413">Isomerase</keyword>
<dbReference type="GO" id="GO:0003677">
    <property type="term" value="F:DNA binding"/>
    <property type="evidence" value="ECO:0007669"/>
    <property type="project" value="InterPro"/>
</dbReference>
<dbReference type="GO" id="GO:0006289">
    <property type="term" value="P:nucleotide-excision repair"/>
    <property type="evidence" value="ECO:0007669"/>
    <property type="project" value="TreeGrafter"/>
</dbReference>
<evidence type="ECO:0000256" key="2">
    <source>
        <dbReference type="ARBA" id="ARBA00022741"/>
    </source>
</evidence>
<dbReference type="GO" id="GO:0005524">
    <property type="term" value="F:ATP binding"/>
    <property type="evidence" value="ECO:0007669"/>
    <property type="project" value="UniProtKB-KW"/>
</dbReference>
<feature type="region of interest" description="Disordered" evidence="11">
    <location>
        <begin position="1293"/>
        <end position="1355"/>
    </location>
</feature>
<feature type="region of interest" description="Disordered" evidence="11">
    <location>
        <begin position="1"/>
        <end position="88"/>
    </location>
</feature>
<evidence type="ECO:0000256" key="8">
    <source>
        <dbReference type="ARBA" id="ARBA00023235"/>
    </source>
</evidence>
<dbReference type="Gene3D" id="3.40.50.300">
    <property type="entry name" value="P-loop containing nucleotide triphosphate hydrolases"/>
    <property type="match status" value="3"/>
</dbReference>
<evidence type="ECO:0000313" key="13">
    <source>
        <dbReference type="EMBL" id="KAG9320474.1"/>
    </source>
</evidence>
<proteinExistence type="predicted"/>
<dbReference type="EMBL" id="JAIFTL010000287">
    <property type="protein sequence ID" value="KAG9320474.1"/>
    <property type="molecule type" value="Genomic_DNA"/>
</dbReference>
<name>A0A9P8A138_MORAP</name>
<protein>
    <recommendedName>
        <fullName evidence="9">DNA 5'-3' helicase</fullName>
        <ecNumber evidence="9">5.6.2.3</ecNumber>
    </recommendedName>
</protein>
<feature type="compositionally biased region" description="Basic and acidic residues" evidence="11">
    <location>
        <begin position="261"/>
        <end position="271"/>
    </location>
</feature>
<keyword evidence="4" id="KW-0347">Helicase</keyword>
<evidence type="ECO:0000256" key="5">
    <source>
        <dbReference type="ARBA" id="ARBA00022840"/>
    </source>
</evidence>
<dbReference type="InterPro" id="IPR027417">
    <property type="entry name" value="P-loop_NTPase"/>
</dbReference>